<feature type="transmembrane region" description="Helical" evidence="2">
    <location>
        <begin position="734"/>
        <end position="756"/>
    </location>
</feature>
<keyword evidence="4" id="KW-1185">Reference proteome</keyword>
<keyword evidence="2" id="KW-1133">Transmembrane helix</keyword>
<feature type="region of interest" description="Disordered" evidence="1">
    <location>
        <begin position="166"/>
        <end position="197"/>
    </location>
</feature>
<dbReference type="EMBL" id="OY731400">
    <property type="protein sequence ID" value="CAJ1937703.1"/>
    <property type="molecule type" value="Genomic_DNA"/>
</dbReference>
<evidence type="ECO:0000313" key="4">
    <source>
        <dbReference type="Proteomes" id="UP001189624"/>
    </source>
</evidence>
<feature type="compositionally biased region" description="Basic and acidic residues" evidence="1">
    <location>
        <begin position="333"/>
        <end position="360"/>
    </location>
</feature>
<dbReference type="GO" id="GO:0051764">
    <property type="term" value="P:actin crosslink formation"/>
    <property type="evidence" value="ECO:0007669"/>
    <property type="project" value="TreeGrafter"/>
</dbReference>
<gene>
    <name evidence="3" type="ORF">AYBTSS11_LOCUS8171</name>
</gene>
<feature type="region of interest" description="Disordered" evidence="1">
    <location>
        <begin position="327"/>
        <end position="382"/>
    </location>
</feature>
<dbReference type="GO" id="GO:0005884">
    <property type="term" value="C:actin filament"/>
    <property type="evidence" value="ECO:0007669"/>
    <property type="project" value="TreeGrafter"/>
</dbReference>
<feature type="region of interest" description="Disordered" evidence="1">
    <location>
        <begin position="765"/>
        <end position="808"/>
    </location>
</feature>
<dbReference type="Proteomes" id="UP001189624">
    <property type="component" value="Chromosome 3"/>
</dbReference>
<sequence>MVCEVSSSQTAPSSELFMASSSSSAESNFRQLDDAFLQTQTRIWLGEVLQIRLDEQLIISELLADGELLYVSSVKSGVEIAVGKAYGAKAYKSIQNPICKILGLTGVDLFSPSDVVERRNTRKVPDFDIVTCMVTMPKDLVGCMRRSIELSHSIPADSAGSYYIQKRARRKSRQDPVTTSTKDYETYSDQSEDPENKHPVLQFDNLHTGEFYDYTSDINYNIASPMVERVYLPEDLDQLDIQNQQRNGIYDDFELLCSMESLQYHCSDDIEHDCQLTWSSSPRRGDLHNDLIEMTSHLDTKMEQVEESRRIVDFAYFENLSLSSSGSAIVTPKNDKTPGKRDASSIKNDWKNPDLFHEENSTPNVYQSASSHGSNSTPQTAENGKFFETCEDKEVLLVACMNCYSREDLNLGDQVHSEDNFCNIESFKVHNDENDRRDKIKEEHESQGIGKYREIPYQIFSNAGYSYFVKKFEETGPSLYSRDCNFYNTTSPNRVVPHSNGTISTSLKNFLAYEERDSQVGLKSLDKASCCQSEESLSRQSYYLPESCKWDQKGKCAITSSKDNRSSSCFVEDGSHEEITPCVQKSSEVESAVVKLDTDGKELNIDCLTPASNTVALGDFEKPSTLGDDPNDFCKGDAAQDIGDGGQRVLDMIINNVVVPANCDEVVSLTESHITNLSSKHGFDPVYRSEDTRVVHIKDEINPEDERAQFLENLVVTEEGSEEIPEAKPQKKQLLRSVLGGAAAVGLLFMILHLSLSFDRRNGKEKAAQPSMASSHIGKEKIQKKSNPKVKRSSTKKGVYPAERIKLK</sequence>
<dbReference type="AlphaFoldDB" id="A0AA86S813"/>
<reference evidence="3" key="1">
    <citation type="submission" date="2023-10" db="EMBL/GenBank/DDBJ databases">
        <authorList>
            <person name="Domelevo Entfellner J.-B."/>
        </authorList>
    </citation>
    <scope>NUCLEOTIDE SEQUENCE</scope>
</reference>
<keyword evidence="2" id="KW-0472">Membrane</keyword>
<organism evidence="3 4">
    <name type="scientific">Sphenostylis stenocarpa</name>
    <dbReference type="NCBI Taxonomy" id="92480"/>
    <lineage>
        <taxon>Eukaryota</taxon>
        <taxon>Viridiplantae</taxon>
        <taxon>Streptophyta</taxon>
        <taxon>Embryophyta</taxon>
        <taxon>Tracheophyta</taxon>
        <taxon>Spermatophyta</taxon>
        <taxon>Magnoliopsida</taxon>
        <taxon>eudicotyledons</taxon>
        <taxon>Gunneridae</taxon>
        <taxon>Pentapetalae</taxon>
        <taxon>rosids</taxon>
        <taxon>fabids</taxon>
        <taxon>Fabales</taxon>
        <taxon>Fabaceae</taxon>
        <taxon>Papilionoideae</taxon>
        <taxon>50 kb inversion clade</taxon>
        <taxon>NPAAA clade</taxon>
        <taxon>indigoferoid/millettioid clade</taxon>
        <taxon>Phaseoleae</taxon>
        <taxon>Sphenostylis</taxon>
    </lineage>
</organism>
<dbReference type="PANTHER" id="PTHR46756">
    <property type="entry name" value="TRANSGELIN"/>
    <property type="match status" value="1"/>
</dbReference>
<dbReference type="GO" id="GO:0051015">
    <property type="term" value="F:actin filament binding"/>
    <property type="evidence" value="ECO:0007669"/>
    <property type="project" value="TreeGrafter"/>
</dbReference>
<proteinExistence type="predicted"/>
<keyword evidence="2" id="KW-0812">Transmembrane</keyword>
<protein>
    <submittedName>
        <fullName evidence="3">Uncharacterized protein</fullName>
    </submittedName>
</protein>
<dbReference type="PANTHER" id="PTHR46756:SF18">
    <property type="entry name" value="GAS2-LIKE PROTEIN PICKLED EGGS"/>
    <property type="match status" value="1"/>
</dbReference>
<feature type="compositionally biased region" description="Basic residues" evidence="1">
    <location>
        <begin position="784"/>
        <end position="795"/>
    </location>
</feature>
<evidence type="ECO:0000256" key="1">
    <source>
        <dbReference type="SAM" id="MobiDB-lite"/>
    </source>
</evidence>
<name>A0AA86S813_9FABA</name>
<feature type="compositionally biased region" description="Polar residues" evidence="1">
    <location>
        <begin position="361"/>
        <end position="382"/>
    </location>
</feature>
<evidence type="ECO:0000256" key="2">
    <source>
        <dbReference type="SAM" id="Phobius"/>
    </source>
</evidence>
<evidence type="ECO:0000313" key="3">
    <source>
        <dbReference type="EMBL" id="CAJ1937703.1"/>
    </source>
</evidence>
<accession>A0AA86S813</accession>
<dbReference type="GO" id="GO:0008093">
    <property type="term" value="F:cytoskeletal anchor activity"/>
    <property type="evidence" value="ECO:0007669"/>
    <property type="project" value="TreeGrafter"/>
</dbReference>
<dbReference type="Gramene" id="rna-AYBTSS11_LOCUS8171">
    <property type="protein sequence ID" value="CAJ1937703.1"/>
    <property type="gene ID" value="gene-AYBTSS11_LOCUS8171"/>
</dbReference>